<keyword evidence="5" id="KW-1185">Reference proteome</keyword>
<dbReference type="Gene3D" id="2.40.110.10">
    <property type="entry name" value="Butyryl-CoA Dehydrogenase, subunit A, domain 2"/>
    <property type="match status" value="1"/>
</dbReference>
<dbReference type="RefSeq" id="WP_302037310.1">
    <property type="nucleotide sequence ID" value="NZ_JAUKPO010000004.1"/>
</dbReference>
<evidence type="ECO:0000313" key="4">
    <source>
        <dbReference type="EMBL" id="MDO1446506.1"/>
    </source>
</evidence>
<evidence type="ECO:0000259" key="3">
    <source>
        <dbReference type="Pfam" id="PF08028"/>
    </source>
</evidence>
<reference evidence="4" key="1">
    <citation type="submission" date="2023-07" db="EMBL/GenBank/DDBJ databases">
        <title>The genome sequence of Rhodocytophaga aerolata KACC 12507.</title>
        <authorList>
            <person name="Zhang X."/>
        </authorList>
    </citation>
    <scope>NUCLEOTIDE SEQUENCE</scope>
    <source>
        <strain evidence="4">KACC 12507</strain>
    </source>
</reference>
<keyword evidence="1 4" id="KW-0560">Oxidoreductase</keyword>
<dbReference type="InterPro" id="IPR009100">
    <property type="entry name" value="AcylCoA_DH/oxidase_NM_dom_sf"/>
</dbReference>
<proteinExistence type="predicted"/>
<dbReference type="SUPFAM" id="SSF56645">
    <property type="entry name" value="Acyl-CoA dehydrogenase NM domain-like"/>
    <property type="match status" value="1"/>
</dbReference>
<dbReference type="InterPro" id="IPR036250">
    <property type="entry name" value="AcylCo_DH-like_C"/>
</dbReference>
<feature type="domain" description="Acyl-CoA dehydrogenase/oxidase N-terminal" evidence="2">
    <location>
        <begin position="25"/>
        <end position="117"/>
    </location>
</feature>
<accession>A0ABT8R316</accession>
<sequence>MTIISTETPTLAQWDDSLIQLGDTFAQRAAHYDLTNTFVLENYEQLKANHFFSMAIPQELGGGGLSYTKTCNIIRELAQHCGSTALALSMHQHLVAANIWRYKQGQNAEPLLRKIAANQLVLVSTGAGDWLSSNGSMEKTEGGYLVTARKHFASQSPTGDILVTSARYQDPEKGPVVLHFGVPFTSEGLSVKSDWDTMGMRGTGSHTVELTRVFVPDSAISLSRPQGEFHPVWNTVLTVAMPLIMSVYVGIAERAVQIARTHAKKGNHVLYLLGEMQNYLTTAQVLWQDMLKLTNEYNFQPVNTQANEILIRKTTVANACIATVTKAMEVVGGRSFFRKLELERLFRDVQAATFHPLSEKNQHYFTGHFMTTGYFPTDEAE</sequence>
<dbReference type="PIRSF" id="PIRSF016578">
    <property type="entry name" value="HsaA"/>
    <property type="match status" value="1"/>
</dbReference>
<evidence type="ECO:0000259" key="2">
    <source>
        <dbReference type="Pfam" id="PF02771"/>
    </source>
</evidence>
<dbReference type="InterPro" id="IPR013107">
    <property type="entry name" value="Acyl-CoA_DH_C"/>
</dbReference>
<dbReference type="GO" id="GO:0016491">
    <property type="term" value="F:oxidoreductase activity"/>
    <property type="evidence" value="ECO:0007669"/>
    <property type="project" value="UniProtKB-KW"/>
</dbReference>
<gene>
    <name evidence="4" type="ORF">Q0590_09615</name>
</gene>
<name>A0ABT8R316_9BACT</name>
<dbReference type="Gene3D" id="1.10.540.10">
    <property type="entry name" value="Acyl-CoA dehydrogenase/oxidase, N-terminal domain"/>
    <property type="match status" value="1"/>
</dbReference>
<protein>
    <submittedName>
        <fullName evidence="4">Acyl-CoA dehydrogenase family protein</fullName>
        <ecNumber evidence="4">1.-.-.-</ecNumber>
    </submittedName>
</protein>
<dbReference type="SUPFAM" id="SSF47203">
    <property type="entry name" value="Acyl-CoA dehydrogenase C-terminal domain-like"/>
    <property type="match status" value="1"/>
</dbReference>
<organism evidence="4 5">
    <name type="scientific">Rhodocytophaga aerolata</name>
    <dbReference type="NCBI Taxonomy" id="455078"/>
    <lineage>
        <taxon>Bacteria</taxon>
        <taxon>Pseudomonadati</taxon>
        <taxon>Bacteroidota</taxon>
        <taxon>Cytophagia</taxon>
        <taxon>Cytophagales</taxon>
        <taxon>Rhodocytophagaceae</taxon>
        <taxon>Rhodocytophaga</taxon>
    </lineage>
</organism>
<dbReference type="InterPro" id="IPR046373">
    <property type="entry name" value="Acyl-CoA_Oxase/DH_mid-dom_sf"/>
</dbReference>
<dbReference type="Pfam" id="PF02771">
    <property type="entry name" value="Acyl-CoA_dh_N"/>
    <property type="match status" value="1"/>
</dbReference>
<dbReference type="EC" id="1.-.-.-" evidence="4"/>
<feature type="domain" description="Acyl-CoA dehydrogenase C-terminal" evidence="3">
    <location>
        <begin position="253"/>
        <end position="355"/>
    </location>
</feature>
<dbReference type="InterPro" id="IPR013786">
    <property type="entry name" value="AcylCoA_DH/ox_N"/>
</dbReference>
<dbReference type="EMBL" id="JAUKPO010000004">
    <property type="protein sequence ID" value="MDO1446506.1"/>
    <property type="molecule type" value="Genomic_DNA"/>
</dbReference>
<dbReference type="PANTHER" id="PTHR43884">
    <property type="entry name" value="ACYL-COA DEHYDROGENASE"/>
    <property type="match status" value="1"/>
</dbReference>
<dbReference type="Proteomes" id="UP001168528">
    <property type="component" value="Unassembled WGS sequence"/>
</dbReference>
<comment type="caution">
    <text evidence="4">The sequence shown here is derived from an EMBL/GenBank/DDBJ whole genome shotgun (WGS) entry which is preliminary data.</text>
</comment>
<dbReference type="Pfam" id="PF08028">
    <property type="entry name" value="Acyl-CoA_dh_2"/>
    <property type="match status" value="1"/>
</dbReference>
<dbReference type="PANTHER" id="PTHR43884:SF12">
    <property type="entry name" value="ISOVALERYL-COA DEHYDROGENASE, MITOCHONDRIAL-RELATED"/>
    <property type="match status" value="1"/>
</dbReference>
<dbReference type="Gene3D" id="1.20.140.10">
    <property type="entry name" value="Butyryl-CoA Dehydrogenase, subunit A, domain 3"/>
    <property type="match status" value="1"/>
</dbReference>
<dbReference type="InterPro" id="IPR037069">
    <property type="entry name" value="AcylCoA_DH/ox_N_sf"/>
</dbReference>
<evidence type="ECO:0000313" key="5">
    <source>
        <dbReference type="Proteomes" id="UP001168528"/>
    </source>
</evidence>
<evidence type="ECO:0000256" key="1">
    <source>
        <dbReference type="ARBA" id="ARBA00023002"/>
    </source>
</evidence>